<dbReference type="InterPro" id="IPR052259">
    <property type="entry name" value="Nucleoredoxin-like"/>
</dbReference>
<reference evidence="3" key="2">
    <citation type="submission" date="2023-05" db="EMBL/GenBank/DDBJ databases">
        <authorList>
            <person name="Schelkunov M.I."/>
        </authorList>
    </citation>
    <scope>NUCLEOTIDE SEQUENCE</scope>
    <source>
        <strain evidence="3">Hsosn_3</strain>
        <tissue evidence="3">Leaf</tissue>
    </source>
</reference>
<comment type="caution">
    <text evidence="3">The sequence shown here is derived from an EMBL/GenBank/DDBJ whole genome shotgun (WGS) entry which is preliminary data.</text>
</comment>
<reference evidence="3" key="1">
    <citation type="submission" date="2023-02" db="EMBL/GenBank/DDBJ databases">
        <title>Genome of toxic invasive species Heracleum sosnowskyi carries increased number of genes despite the absence of recent whole-genome duplications.</title>
        <authorList>
            <person name="Schelkunov M."/>
            <person name="Shtratnikova V."/>
            <person name="Makarenko M."/>
            <person name="Klepikova A."/>
            <person name="Omelchenko D."/>
            <person name="Novikova G."/>
            <person name="Obukhova E."/>
            <person name="Bogdanov V."/>
            <person name="Penin A."/>
            <person name="Logacheva M."/>
        </authorList>
    </citation>
    <scope>NUCLEOTIDE SEQUENCE</scope>
    <source>
        <strain evidence="3">Hsosn_3</strain>
        <tissue evidence="3">Leaf</tissue>
    </source>
</reference>
<accession>A0AAD8M7U5</accession>
<dbReference type="GO" id="GO:0016491">
    <property type="term" value="F:oxidoreductase activity"/>
    <property type="evidence" value="ECO:0007669"/>
    <property type="project" value="UniProtKB-KW"/>
</dbReference>
<dbReference type="Gene3D" id="3.40.30.10">
    <property type="entry name" value="Glutaredoxin"/>
    <property type="match status" value="1"/>
</dbReference>
<evidence type="ECO:0000256" key="2">
    <source>
        <dbReference type="ARBA" id="ARBA00023027"/>
    </source>
</evidence>
<name>A0AAD8M7U5_9APIA</name>
<sequence length="631" mass="73043">MMSLPSFEDIFSRDKGNSINIPGKGGLGLLQKKKLEHRTNNKSCNRVSKQKKVEDSSNNSCEVAAYKGGLDGKKLDLGIWSIKPITLKVNLGSEVILENIFLSEAERLSEPSLIKEWQEEYNDKYICIFMLSMSSAHVKSTVLDTIMLRDVHHQIESSGGKFKVICVPTHFQAEFERKHLECDEIHNPYQEHFTLKICTPFHNIHIDNHTCLKQIASTIGLPKDEDTTHVILGPTNASCRKVVSIFDSDFLKWYGAEAYPFTIEKIQKLEREDEAMRSSKHDLGTLLCRPDRDFVISNDCTKVPISELQHKTVCLLFYEDHLECRKRIEELKQVYELRKDFEVVVVFSVSFGQHAVIHPVKCNKWRRELEFWKVFGDMPWLAVPFEDPKCRQLWRVFMRTKKCNDCNAPKLLIIYSKEKYFEENGFQVLKETRFTNYPFRGEEVVPSAVAIRGKKLSSILEPNIELLRARDLDDDKGELELFKVSRFIGVSVVFLFVRASGFNEFLSRLQFYHLLSSWAIEKFEVVYIPMIESAPDIASHWMLTTSSAESKEKHLIPLFHHFFDGELTQNTEKEFTMALVTFDLFGHYFSQGISYSNSYEAAYKLFLNKFPFLQDGDKETFESLCSATHIE</sequence>
<keyword evidence="4" id="KW-1185">Reference proteome</keyword>
<evidence type="ECO:0000313" key="3">
    <source>
        <dbReference type="EMBL" id="KAK1362792.1"/>
    </source>
</evidence>
<dbReference type="AlphaFoldDB" id="A0AAD8M7U5"/>
<dbReference type="PANTHER" id="PTHR13871:SF96">
    <property type="entry name" value="THIOREDOXIN DOMAIN-CONTAINING PROTEIN"/>
    <property type="match status" value="1"/>
</dbReference>
<evidence type="ECO:0000256" key="1">
    <source>
        <dbReference type="ARBA" id="ARBA00023002"/>
    </source>
</evidence>
<dbReference type="PANTHER" id="PTHR13871">
    <property type="entry name" value="THIOREDOXIN"/>
    <property type="match status" value="1"/>
</dbReference>
<dbReference type="Proteomes" id="UP001237642">
    <property type="component" value="Unassembled WGS sequence"/>
</dbReference>
<protein>
    <submittedName>
        <fullName evidence="3">Uncharacterized protein</fullName>
    </submittedName>
</protein>
<organism evidence="3 4">
    <name type="scientific">Heracleum sosnowskyi</name>
    <dbReference type="NCBI Taxonomy" id="360622"/>
    <lineage>
        <taxon>Eukaryota</taxon>
        <taxon>Viridiplantae</taxon>
        <taxon>Streptophyta</taxon>
        <taxon>Embryophyta</taxon>
        <taxon>Tracheophyta</taxon>
        <taxon>Spermatophyta</taxon>
        <taxon>Magnoliopsida</taxon>
        <taxon>eudicotyledons</taxon>
        <taxon>Gunneridae</taxon>
        <taxon>Pentapetalae</taxon>
        <taxon>asterids</taxon>
        <taxon>campanulids</taxon>
        <taxon>Apiales</taxon>
        <taxon>Apiaceae</taxon>
        <taxon>Apioideae</taxon>
        <taxon>apioid superclade</taxon>
        <taxon>Tordylieae</taxon>
        <taxon>Tordyliinae</taxon>
        <taxon>Heracleum</taxon>
    </lineage>
</organism>
<gene>
    <name evidence="3" type="ORF">POM88_038353</name>
</gene>
<evidence type="ECO:0000313" key="4">
    <source>
        <dbReference type="Proteomes" id="UP001237642"/>
    </source>
</evidence>
<keyword evidence="2" id="KW-0520">NAD</keyword>
<dbReference type="EMBL" id="JAUIZM010000009">
    <property type="protein sequence ID" value="KAK1362792.1"/>
    <property type="molecule type" value="Genomic_DNA"/>
</dbReference>
<keyword evidence="1" id="KW-0560">Oxidoreductase</keyword>
<proteinExistence type="predicted"/>